<reference evidence="3 4" key="1">
    <citation type="submission" date="2019-07" db="EMBL/GenBank/DDBJ databases">
        <title>Whole genome shotgun sequence of Agrococcus baldri NBRC 103055.</title>
        <authorList>
            <person name="Hosoyama A."/>
            <person name="Uohara A."/>
            <person name="Ohji S."/>
            <person name="Ichikawa N."/>
        </authorList>
    </citation>
    <scope>NUCLEOTIDE SEQUENCE [LARGE SCALE GENOMIC DNA]</scope>
    <source>
        <strain evidence="3 4">NBRC 103055</strain>
    </source>
</reference>
<organism evidence="3 4">
    <name type="scientific">Agrococcus baldri</name>
    <dbReference type="NCBI Taxonomy" id="153730"/>
    <lineage>
        <taxon>Bacteria</taxon>
        <taxon>Bacillati</taxon>
        <taxon>Actinomycetota</taxon>
        <taxon>Actinomycetes</taxon>
        <taxon>Micrococcales</taxon>
        <taxon>Microbacteriaceae</taxon>
        <taxon>Agrococcus</taxon>
    </lineage>
</organism>
<comment type="caution">
    <text evidence="3">The sequence shown here is derived from an EMBL/GenBank/DDBJ whole genome shotgun (WGS) entry which is preliminary data.</text>
</comment>
<sequence length="158" mass="17457">MKTRFSLPDDTSIRYERDFAAPAAEVWKAYTEPESVRTWLLGPNPETEFRTCEMDIRPGGSIEWEWVDDDGTLTISADVLEVEAPHRLVTVERMGGSAMGGMELPPATNTVTLTEADGVTTLRTDTVYDSKETRDGAYASGMDVGVDAGYERLAARWS</sequence>
<evidence type="ECO:0000256" key="1">
    <source>
        <dbReference type="ARBA" id="ARBA00006817"/>
    </source>
</evidence>
<evidence type="ECO:0000313" key="3">
    <source>
        <dbReference type="EMBL" id="GEK79545.1"/>
    </source>
</evidence>
<evidence type="ECO:0000259" key="2">
    <source>
        <dbReference type="Pfam" id="PF08327"/>
    </source>
</evidence>
<name>A0AA87URK2_9MICO</name>
<dbReference type="AlphaFoldDB" id="A0AA87URK2"/>
<dbReference type="Proteomes" id="UP000321749">
    <property type="component" value="Unassembled WGS sequence"/>
</dbReference>
<dbReference type="RefSeq" id="WP_146793051.1">
    <property type="nucleotide sequence ID" value="NZ_BJUU01000004.1"/>
</dbReference>
<feature type="domain" description="Activator of Hsp90 ATPase homologue 1/2-like C-terminal" evidence="2">
    <location>
        <begin position="21"/>
        <end position="155"/>
    </location>
</feature>
<proteinExistence type="inferred from homology"/>
<dbReference type="EMBL" id="BJUU01000004">
    <property type="protein sequence ID" value="GEK79545.1"/>
    <property type="molecule type" value="Genomic_DNA"/>
</dbReference>
<dbReference type="SUPFAM" id="SSF55961">
    <property type="entry name" value="Bet v1-like"/>
    <property type="match status" value="1"/>
</dbReference>
<dbReference type="InterPro" id="IPR023393">
    <property type="entry name" value="START-like_dom_sf"/>
</dbReference>
<accession>A0AA87URK2</accession>
<dbReference type="InterPro" id="IPR013538">
    <property type="entry name" value="ASHA1/2-like_C"/>
</dbReference>
<keyword evidence="4" id="KW-1185">Reference proteome</keyword>
<protein>
    <recommendedName>
        <fullName evidence="2">Activator of Hsp90 ATPase homologue 1/2-like C-terminal domain-containing protein</fullName>
    </recommendedName>
</protein>
<dbReference type="Gene3D" id="3.30.530.20">
    <property type="match status" value="1"/>
</dbReference>
<dbReference type="Pfam" id="PF08327">
    <property type="entry name" value="AHSA1"/>
    <property type="match status" value="1"/>
</dbReference>
<evidence type="ECO:0000313" key="4">
    <source>
        <dbReference type="Proteomes" id="UP000321749"/>
    </source>
</evidence>
<comment type="similarity">
    <text evidence="1">Belongs to the AHA1 family.</text>
</comment>
<gene>
    <name evidence="3" type="ORF">ABA31_08960</name>
</gene>